<dbReference type="EMBL" id="CP129674">
    <property type="protein sequence ID" value="XDS45146.1"/>
    <property type="molecule type" value="Genomic_DNA"/>
</dbReference>
<feature type="transmembrane region" description="Helical" evidence="2">
    <location>
        <begin position="99"/>
        <end position="118"/>
    </location>
</feature>
<name>A0AB39U8H4_9BIFI</name>
<feature type="region of interest" description="Disordered" evidence="1">
    <location>
        <begin position="168"/>
        <end position="192"/>
    </location>
</feature>
<dbReference type="AlphaFoldDB" id="A0AB39U8H4"/>
<feature type="transmembrane region" description="Helical" evidence="2">
    <location>
        <begin position="124"/>
        <end position="147"/>
    </location>
</feature>
<evidence type="ECO:0000256" key="2">
    <source>
        <dbReference type="SAM" id="Phobius"/>
    </source>
</evidence>
<organism evidence="3">
    <name type="scientific">Bifidobacterium aquikefiricola</name>
    <dbReference type="NCBI Taxonomy" id="3059038"/>
    <lineage>
        <taxon>Bacteria</taxon>
        <taxon>Bacillati</taxon>
        <taxon>Actinomycetota</taxon>
        <taxon>Actinomycetes</taxon>
        <taxon>Bifidobacteriales</taxon>
        <taxon>Bifidobacteriaceae</taxon>
        <taxon>Bifidobacterium</taxon>
    </lineage>
</organism>
<dbReference type="KEGG" id="baqk:QN215_03220"/>
<gene>
    <name evidence="3" type="ORF">QN215_03220</name>
</gene>
<keyword evidence="2" id="KW-1133">Transmembrane helix</keyword>
<proteinExistence type="predicted"/>
<reference evidence="3" key="1">
    <citation type="submission" date="2023-07" db="EMBL/GenBank/DDBJ databases">
        <title>Bifidobacterium aquikefiriaerophilum sp. nov. and Bifidobacterium eccum sp. nov., isolated from water kefir.</title>
        <authorList>
            <person name="Breselge S."/>
            <person name="Bellassi P."/>
            <person name="Barcenilla C."/>
            <person name="Alvarez-Ordonez A."/>
            <person name="Morelli L."/>
            <person name="Cotter P.D."/>
        </authorList>
    </citation>
    <scope>NUCLEOTIDE SEQUENCE</scope>
    <source>
        <strain evidence="3">WK041_4_12</strain>
    </source>
</reference>
<protein>
    <submittedName>
        <fullName evidence="3">Uncharacterized protein</fullName>
    </submittedName>
</protein>
<accession>A0AB39U8H4</accession>
<feature type="transmembrane region" description="Helical" evidence="2">
    <location>
        <begin position="6"/>
        <end position="27"/>
    </location>
</feature>
<dbReference type="RefSeq" id="WP_369344683.1">
    <property type="nucleotide sequence ID" value="NZ_CP129674.1"/>
</dbReference>
<evidence type="ECO:0000256" key="1">
    <source>
        <dbReference type="SAM" id="MobiDB-lite"/>
    </source>
</evidence>
<sequence length="192" mass="21718">MLFTYLYIATMFILTLVGVGVIIWFAMKYRPKYSASTALRNLQKEQLRYHHADQVLPTDDDWKVQPHRLSEEELDSEIALLTTLNENSRSLGILAKRTLYSFIALLALLCASFAPNTIGPRLAILAVTLLCACAFAFLGIMPIARIVRNNVRLSRQFEQWAESHPQYCTPQRKAPSRKASPSDEGTTSQVAW</sequence>
<evidence type="ECO:0000313" key="3">
    <source>
        <dbReference type="EMBL" id="XDS45146.1"/>
    </source>
</evidence>
<feature type="compositionally biased region" description="Polar residues" evidence="1">
    <location>
        <begin position="183"/>
        <end position="192"/>
    </location>
</feature>
<keyword evidence="2" id="KW-0812">Transmembrane</keyword>
<keyword evidence="2" id="KW-0472">Membrane</keyword>